<reference evidence="10 11" key="1">
    <citation type="submission" date="2019-03" db="EMBL/GenBank/DDBJ databases">
        <title>Draft genome sequence data and analysis of a Fermenting Bacterium, Soehngenia longevitae strain 1933PT, isolated from petroleum reservoir in Azerbaijan.</title>
        <authorList>
            <person name="Grouzdev D.S."/>
            <person name="Bidzhieva S.K."/>
            <person name="Sokolova D.S."/>
            <person name="Tourova T.P."/>
            <person name="Poltaraus A.B."/>
            <person name="Nazina T.N."/>
        </authorList>
    </citation>
    <scope>NUCLEOTIDE SEQUENCE [LARGE SCALE GENOMIC DNA]</scope>
    <source>
        <strain evidence="10 11">1933P</strain>
    </source>
</reference>
<dbReference type="AlphaFoldDB" id="A0A4Z0D2G5"/>
<dbReference type="InterPro" id="IPR002191">
    <property type="entry name" value="Bac_export_3"/>
</dbReference>
<evidence type="ECO:0000256" key="1">
    <source>
        <dbReference type="ARBA" id="ARBA00004651"/>
    </source>
</evidence>
<feature type="transmembrane region" description="Helical" evidence="9">
    <location>
        <begin position="51"/>
        <end position="70"/>
    </location>
</feature>
<dbReference type="GO" id="GO:0005886">
    <property type="term" value="C:plasma membrane"/>
    <property type="evidence" value="ECO:0007669"/>
    <property type="project" value="UniProtKB-SubCell"/>
</dbReference>
<dbReference type="PANTHER" id="PTHR34040">
    <property type="entry name" value="FLAGELLAR BIOSYNTHETIC PROTEIN FLIQ"/>
    <property type="match status" value="1"/>
</dbReference>
<dbReference type="NCBIfam" id="TIGR01402">
    <property type="entry name" value="fliQ"/>
    <property type="match status" value="1"/>
</dbReference>
<dbReference type="Proteomes" id="UP000298381">
    <property type="component" value="Unassembled WGS sequence"/>
</dbReference>
<dbReference type="PIRSF" id="PIRSF004669">
    <property type="entry name" value="FliQ"/>
    <property type="match status" value="1"/>
</dbReference>
<keyword evidence="4 9" id="KW-1003">Cell membrane</keyword>
<organism evidence="10 11">
    <name type="scientific">Soehngenia longivitae</name>
    <dbReference type="NCBI Taxonomy" id="2562294"/>
    <lineage>
        <taxon>Bacteria</taxon>
        <taxon>Bacillati</taxon>
        <taxon>Bacillota</taxon>
        <taxon>Tissierellia</taxon>
        <taxon>Tissierellales</taxon>
        <taxon>Tissierellaceae</taxon>
        <taxon>Soehngenia</taxon>
    </lineage>
</organism>
<comment type="function">
    <text evidence="9">Role in flagellar biosynthesis.</text>
</comment>
<dbReference type="GO" id="GO:0044780">
    <property type="term" value="P:bacterial-type flagellum assembly"/>
    <property type="evidence" value="ECO:0007669"/>
    <property type="project" value="InterPro"/>
</dbReference>
<protein>
    <recommendedName>
        <fullName evidence="3 9">Flagellar biosynthetic protein FliQ</fullName>
    </recommendedName>
</protein>
<sequence length="88" mass="9645">MTQALVLDVLKNAFLTIIVVSLPVLLTSMVVGLVISILQATTQIQEQTLSFVPKLIAVMLAIVLFGNFMLNRVIELTSSLYSLIQNII</sequence>
<comment type="subcellular location">
    <subcellularLocation>
        <location evidence="1 9">Cell membrane</location>
        <topology evidence="1">Multi-pass membrane protein</topology>
    </subcellularLocation>
    <subcellularLocation>
        <location evidence="9">Bacterial flagellum basal body</location>
    </subcellularLocation>
</comment>
<gene>
    <name evidence="9 10" type="primary">fliQ</name>
    <name evidence="10" type="ORF">E4100_06615</name>
</gene>
<dbReference type="GO" id="GO:0009425">
    <property type="term" value="C:bacterial-type flagellum basal body"/>
    <property type="evidence" value="ECO:0007669"/>
    <property type="project" value="UniProtKB-SubCell"/>
</dbReference>
<evidence type="ECO:0000256" key="3">
    <source>
        <dbReference type="ARBA" id="ARBA00021718"/>
    </source>
</evidence>
<dbReference type="Pfam" id="PF01313">
    <property type="entry name" value="Bac_export_3"/>
    <property type="match status" value="1"/>
</dbReference>
<keyword evidence="11" id="KW-1185">Reference proteome</keyword>
<proteinExistence type="inferred from homology"/>
<dbReference type="GO" id="GO:0009306">
    <property type="term" value="P:protein secretion"/>
    <property type="evidence" value="ECO:0007669"/>
    <property type="project" value="InterPro"/>
</dbReference>
<accession>A0A4Z0D2G5</accession>
<evidence type="ECO:0000313" key="11">
    <source>
        <dbReference type="Proteomes" id="UP000298381"/>
    </source>
</evidence>
<keyword evidence="8 9" id="KW-0975">Bacterial flagellum</keyword>
<evidence type="ECO:0000256" key="7">
    <source>
        <dbReference type="ARBA" id="ARBA00023136"/>
    </source>
</evidence>
<keyword evidence="10" id="KW-0966">Cell projection</keyword>
<comment type="caution">
    <text evidence="10">The sequence shown here is derived from an EMBL/GenBank/DDBJ whole genome shotgun (WGS) entry which is preliminary data.</text>
</comment>
<dbReference type="InterPro" id="IPR006305">
    <property type="entry name" value="FliQ"/>
</dbReference>
<feature type="transmembrane region" description="Helical" evidence="9">
    <location>
        <begin position="12"/>
        <end position="39"/>
    </location>
</feature>
<evidence type="ECO:0000256" key="8">
    <source>
        <dbReference type="ARBA" id="ARBA00023143"/>
    </source>
</evidence>
<keyword evidence="10" id="KW-0969">Cilium</keyword>
<dbReference type="OrthoDB" id="9806440at2"/>
<dbReference type="EMBL" id="SRIB01000008">
    <property type="protein sequence ID" value="TFZ39931.1"/>
    <property type="molecule type" value="Genomic_DNA"/>
</dbReference>
<evidence type="ECO:0000256" key="4">
    <source>
        <dbReference type="ARBA" id="ARBA00022475"/>
    </source>
</evidence>
<evidence type="ECO:0000256" key="2">
    <source>
        <dbReference type="ARBA" id="ARBA00006156"/>
    </source>
</evidence>
<dbReference type="RefSeq" id="WP_135271247.1">
    <property type="nucleotide sequence ID" value="NZ_SRIB01000008.1"/>
</dbReference>
<dbReference type="PANTHER" id="PTHR34040:SF2">
    <property type="entry name" value="FLAGELLAR BIOSYNTHETIC PROTEIN FLIQ"/>
    <property type="match status" value="1"/>
</dbReference>
<keyword evidence="7 9" id="KW-0472">Membrane</keyword>
<keyword evidence="6 9" id="KW-1133">Transmembrane helix</keyword>
<evidence type="ECO:0000256" key="9">
    <source>
        <dbReference type="RuleBase" id="RU364090"/>
    </source>
</evidence>
<name>A0A4Z0D2G5_9FIRM</name>
<keyword evidence="5 9" id="KW-0812">Transmembrane</keyword>
<evidence type="ECO:0000313" key="10">
    <source>
        <dbReference type="EMBL" id="TFZ39931.1"/>
    </source>
</evidence>
<comment type="similarity">
    <text evidence="2 9">Belongs to the FliQ/MopD/SpaQ family.</text>
</comment>
<dbReference type="PRINTS" id="PR00952">
    <property type="entry name" value="TYPE3IMQPROT"/>
</dbReference>
<keyword evidence="10" id="KW-0282">Flagellum</keyword>
<evidence type="ECO:0000256" key="6">
    <source>
        <dbReference type="ARBA" id="ARBA00022989"/>
    </source>
</evidence>
<evidence type="ECO:0000256" key="5">
    <source>
        <dbReference type="ARBA" id="ARBA00022692"/>
    </source>
</evidence>